<dbReference type="EMBL" id="CP028902">
    <property type="protein sequence ID" value="AWB06487.1"/>
    <property type="molecule type" value="Genomic_DNA"/>
</dbReference>
<organism evidence="1 2">
    <name type="scientific">Azospirillum humicireducens</name>
    <dbReference type="NCBI Taxonomy" id="1226968"/>
    <lineage>
        <taxon>Bacteria</taxon>
        <taxon>Pseudomonadati</taxon>
        <taxon>Pseudomonadota</taxon>
        <taxon>Alphaproteobacteria</taxon>
        <taxon>Rhodospirillales</taxon>
        <taxon>Azospirillaceae</taxon>
        <taxon>Azospirillum</taxon>
    </lineage>
</organism>
<dbReference type="NCBIfam" id="TIGR01687">
    <property type="entry name" value="moaD_arch"/>
    <property type="match status" value="1"/>
</dbReference>
<geneLocation type="plasmid" evidence="1 2">
    <name>pYZ1</name>
</geneLocation>
<dbReference type="InterPro" id="IPR052045">
    <property type="entry name" value="Sulfur_Carrier/Prot_Modifier"/>
</dbReference>
<dbReference type="Pfam" id="PF02597">
    <property type="entry name" value="ThiS"/>
    <property type="match status" value="1"/>
</dbReference>
<dbReference type="KEGG" id="ahu:A6A40_15430"/>
<dbReference type="InterPro" id="IPR016155">
    <property type="entry name" value="Mopterin_synth/thiamin_S_b"/>
</dbReference>
<dbReference type="AlphaFoldDB" id="A0A2R4VPZ2"/>
<proteinExistence type="predicted"/>
<dbReference type="CDD" id="cd17505">
    <property type="entry name" value="Ubl_SAMP1_like"/>
    <property type="match status" value="1"/>
</dbReference>
<dbReference type="PANTHER" id="PTHR38031:SF1">
    <property type="entry name" value="SULFUR CARRIER PROTEIN CYSO"/>
    <property type="match status" value="1"/>
</dbReference>
<dbReference type="Proteomes" id="UP000077405">
    <property type="component" value="Plasmid pYZ1"/>
</dbReference>
<reference evidence="1 2" key="1">
    <citation type="submission" date="2018-04" db="EMBL/GenBank/DDBJ databases">
        <title>Complete genome sequence of the nitrogen-fixing bacterium Azospirillum humicireducens type strain SgZ-5.</title>
        <authorList>
            <person name="Yu Z."/>
        </authorList>
    </citation>
    <scope>NUCLEOTIDE SEQUENCE [LARGE SCALE GENOMIC DNA]</scope>
    <source>
        <strain evidence="1 2">SgZ-5</strain>
        <plasmid evidence="1 2">pYZ1</plasmid>
    </source>
</reference>
<dbReference type="Gene3D" id="3.10.20.30">
    <property type="match status" value="1"/>
</dbReference>
<dbReference type="RefSeq" id="WP_108546797.1">
    <property type="nucleotide sequence ID" value="NZ_CP028902.1"/>
</dbReference>
<name>A0A2R4VPZ2_9PROT</name>
<dbReference type="OrthoDB" id="9156098at2"/>
<keyword evidence="2" id="KW-1185">Reference proteome</keyword>
<sequence>MKVSYFALLREATKKRSEIRERPAATVRDLLNDLVAEYGPNFARWIMKDGELAGFAIVLVNGQDIRGLQGLDTPLTPDSDVFIFPPLAGG</sequence>
<dbReference type="InterPro" id="IPR003749">
    <property type="entry name" value="ThiS/MoaD-like"/>
</dbReference>
<dbReference type="SUPFAM" id="SSF54285">
    <property type="entry name" value="MoaD/ThiS"/>
    <property type="match status" value="1"/>
</dbReference>
<gene>
    <name evidence="1" type="ORF">A6A40_15430</name>
</gene>
<keyword evidence="1" id="KW-0614">Plasmid</keyword>
<dbReference type="InterPro" id="IPR010038">
    <property type="entry name" value="MoaD_arc-typ"/>
</dbReference>
<accession>A0A2R4VPZ2</accession>
<dbReference type="PANTHER" id="PTHR38031">
    <property type="entry name" value="SULFUR CARRIER PROTEIN SLR0821-RELATED"/>
    <property type="match status" value="1"/>
</dbReference>
<dbReference type="InterPro" id="IPR012675">
    <property type="entry name" value="Beta-grasp_dom_sf"/>
</dbReference>
<evidence type="ECO:0000313" key="1">
    <source>
        <dbReference type="EMBL" id="AWB06487.1"/>
    </source>
</evidence>
<protein>
    <submittedName>
        <fullName evidence="1">Molybdopterin synthase sulfur carrier subunit</fullName>
    </submittedName>
</protein>
<evidence type="ECO:0000313" key="2">
    <source>
        <dbReference type="Proteomes" id="UP000077405"/>
    </source>
</evidence>